<dbReference type="Proteomes" id="UP001055811">
    <property type="component" value="Linkage Group LG03"/>
</dbReference>
<gene>
    <name evidence="1" type="ORF">L2E82_16137</name>
</gene>
<reference evidence="1 2" key="2">
    <citation type="journal article" date="2022" name="Mol. Ecol. Resour.">
        <title>The genomes of chicory, endive, great burdock and yacon provide insights into Asteraceae paleo-polyploidization history and plant inulin production.</title>
        <authorList>
            <person name="Fan W."/>
            <person name="Wang S."/>
            <person name="Wang H."/>
            <person name="Wang A."/>
            <person name="Jiang F."/>
            <person name="Liu H."/>
            <person name="Zhao H."/>
            <person name="Xu D."/>
            <person name="Zhang Y."/>
        </authorList>
    </citation>
    <scope>NUCLEOTIDE SEQUENCE [LARGE SCALE GENOMIC DNA]</scope>
    <source>
        <strain evidence="2">cv. Punajuju</strain>
        <tissue evidence="1">Leaves</tissue>
    </source>
</reference>
<organism evidence="1 2">
    <name type="scientific">Cichorium intybus</name>
    <name type="common">Chicory</name>
    <dbReference type="NCBI Taxonomy" id="13427"/>
    <lineage>
        <taxon>Eukaryota</taxon>
        <taxon>Viridiplantae</taxon>
        <taxon>Streptophyta</taxon>
        <taxon>Embryophyta</taxon>
        <taxon>Tracheophyta</taxon>
        <taxon>Spermatophyta</taxon>
        <taxon>Magnoliopsida</taxon>
        <taxon>eudicotyledons</taxon>
        <taxon>Gunneridae</taxon>
        <taxon>Pentapetalae</taxon>
        <taxon>asterids</taxon>
        <taxon>campanulids</taxon>
        <taxon>Asterales</taxon>
        <taxon>Asteraceae</taxon>
        <taxon>Cichorioideae</taxon>
        <taxon>Cichorieae</taxon>
        <taxon>Cichoriinae</taxon>
        <taxon>Cichorium</taxon>
    </lineage>
</organism>
<dbReference type="EMBL" id="CM042011">
    <property type="protein sequence ID" value="KAI3766087.1"/>
    <property type="molecule type" value="Genomic_DNA"/>
</dbReference>
<proteinExistence type="predicted"/>
<protein>
    <submittedName>
        <fullName evidence="1">Uncharacterized protein</fullName>
    </submittedName>
</protein>
<sequence length="91" mass="10318">MHLLPLLTAIDFSCIFLCSNPRLHYWISKVSAESLPSSQARSLRLLPHLFIPHTLAKSHFRLISSSHKPFFGINISRKMTSCLSHSPSDVF</sequence>
<comment type="caution">
    <text evidence="1">The sequence shown here is derived from an EMBL/GenBank/DDBJ whole genome shotgun (WGS) entry which is preliminary data.</text>
</comment>
<accession>A0ACB9F4P1</accession>
<evidence type="ECO:0000313" key="1">
    <source>
        <dbReference type="EMBL" id="KAI3766087.1"/>
    </source>
</evidence>
<keyword evidence="2" id="KW-1185">Reference proteome</keyword>
<name>A0ACB9F4P1_CICIN</name>
<reference evidence="2" key="1">
    <citation type="journal article" date="2022" name="Mol. Ecol. Resour.">
        <title>The genomes of chicory, endive, great burdock and yacon provide insights into Asteraceae palaeo-polyploidization history and plant inulin production.</title>
        <authorList>
            <person name="Fan W."/>
            <person name="Wang S."/>
            <person name="Wang H."/>
            <person name="Wang A."/>
            <person name="Jiang F."/>
            <person name="Liu H."/>
            <person name="Zhao H."/>
            <person name="Xu D."/>
            <person name="Zhang Y."/>
        </authorList>
    </citation>
    <scope>NUCLEOTIDE SEQUENCE [LARGE SCALE GENOMIC DNA]</scope>
    <source>
        <strain evidence="2">cv. Punajuju</strain>
    </source>
</reference>
<evidence type="ECO:0000313" key="2">
    <source>
        <dbReference type="Proteomes" id="UP001055811"/>
    </source>
</evidence>